<sequence>MASALKAPSKFSHTSSIPDSRTKSQTLSKRTSMQSMATKPEPFTRMTLRSAALKSKNGDDMNSSIQQNKKAPTTRSLQKPAVTRTRLAVADSAAVSESQTQKSPTASSTAKTYGIGTSTATRARNIPITSNVQSQKSLKDHLAEIRANATPRRASEVASPVATRSRKNSKPTITTSVTSATVCLRRTNSLIPKTSGRPTSAFTSTNSVKTKAPLAEKEAELISLKQCYEANATQWNKAFDAFCIFSQWSLTKRDEHIEWSSKRQKELEKNVKALSEECFQIKADMEQLIQQQTKSQAEQSEAWEKERSSLCIEMEKQRANFIIEKKKEIEKIQLQREADIVELQNAYDTQLSEERKVWAARVAESHNKALSQLDQQQIDYETQMAELKRQNAARVSELEGHLKSTESELLAKIEHLQSECSELRKAAAEDRERVPPEFQPVQFPSSTQPAMCDFSVQMPASAEEEEEFLQVNGKQNHEIEEPLKEPSSAFNFDDIPISMTRSCYMPQTKSQTRVSFYSPAPTRLKHRNSLNFTKPCTDDSTMQEEIESLKTVLELKSSENADLRQKVMKLEEQLMSVKDLTREMKELQNKNENLEALLELRAESQKQLQDRYQRVFHNLEKEAKEKKKLKMECESLRFKLLDAYHKIEQVNAANASEDDSPSMTESLYMNRSVYSDTRVTSSNSVIGRGSRPISETLESFTTDAEDHLPAGSFIALDNRPATSSTRMRRGLTHDRTKRRTLATSDELQH</sequence>
<keyword evidence="5" id="KW-1185">Reference proteome</keyword>
<dbReference type="EMBL" id="CABIJS010000177">
    <property type="protein sequence ID" value="VUZ45462.1"/>
    <property type="molecule type" value="Genomic_DNA"/>
</dbReference>
<dbReference type="Proteomes" id="UP000321570">
    <property type="component" value="Unassembled WGS sequence"/>
</dbReference>
<dbReference type="GO" id="GO:0005634">
    <property type="term" value="C:nucleus"/>
    <property type="evidence" value="ECO:0007669"/>
    <property type="project" value="TreeGrafter"/>
</dbReference>
<evidence type="ECO:0000313" key="5">
    <source>
        <dbReference type="Proteomes" id="UP000321570"/>
    </source>
</evidence>
<feature type="coiled-coil region" evidence="2">
    <location>
        <begin position="546"/>
        <end position="639"/>
    </location>
</feature>
<feature type="compositionally biased region" description="Polar residues" evidence="3">
    <location>
        <begin position="95"/>
        <end position="118"/>
    </location>
</feature>
<feature type="compositionally biased region" description="Polar residues" evidence="3">
    <location>
        <begin position="11"/>
        <end position="37"/>
    </location>
</feature>
<proteinExistence type="predicted"/>
<evidence type="ECO:0000256" key="1">
    <source>
        <dbReference type="ARBA" id="ARBA00023054"/>
    </source>
</evidence>
<feature type="compositionally biased region" description="Basic residues" evidence="3">
    <location>
        <begin position="726"/>
        <end position="740"/>
    </location>
</feature>
<dbReference type="PANTHER" id="PTHR24200">
    <property type="entry name" value="TOUCAN, ISOFORM A"/>
    <property type="match status" value="1"/>
</dbReference>
<dbReference type="InterPro" id="IPR051293">
    <property type="entry name" value="MTUS1/CCDC69"/>
</dbReference>
<dbReference type="AlphaFoldDB" id="A0A564YDV8"/>
<feature type="region of interest" description="Disordered" evidence="3">
    <location>
        <begin position="1"/>
        <end position="118"/>
    </location>
</feature>
<dbReference type="PANTHER" id="PTHR24200:SF11">
    <property type="entry name" value="TOUCAN, ISOFORM A"/>
    <property type="match status" value="1"/>
</dbReference>
<evidence type="ECO:0000256" key="3">
    <source>
        <dbReference type="SAM" id="MobiDB-lite"/>
    </source>
</evidence>
<name>A0A564YDV8_HYMDI</name>
<protein>
    <submittedName>
        <fullName evidence="4">Uncharacterized protein</fullName>
    </submittedName>
</protein>
<dbReference type="GO" id="GO:0005737">
    <property type="term" value="C:cytoplasm"/>
    <property type="evidence" value="ECO:0007669"/>
    <property type="project" value="TreeGrafter"/>
</dbReference>
<feature type="compositionally biased region" description="Polar residues" evidence="3">
    <location>
        <begin position="60"/>
        <end position="77"/>
    </location>
</feature>
<gene>
    <name evidence="4" type="ORF">WMSIL1_LOCUS5449</name>
</gene>
<feature type="region of interest" description="Disordered" evidence="3">
    <location>
        <begin position="717"/>
        <end position="749"/>
    </location>
</feature>
<accession>A0A564YDV8</accession>
<dbReference type="GO" id="GO:0008017">
    <property type="term" value="F:microtubule binding"/>
    <property type="evidence" value="ECO:0007669"/>
    <property type="project" value="TreeGrafter"/>
</dbReference>
<keyword evidence="1 2" id="KW-0175">Coiled coil</keyword>
<reference evidence="4 5" key="1">
    <citation type="submission" date="2019-07" db="EMBL/GenBank/DDBJ databases">
        <authorList>
            <person name="Jastrzebski P J."/>
            <person name="Paukszto L."/>
            <person name="Jastrzebski P J."/>
        </authorList>
    </citation>
    <scope>NUCLEOTIDE SEQUENCE [LARGE SCALE GENOMIC DNA]</scope>
    <source>
        <strain evidence="4 5">WMS-il1</strain>
    </source>
</reference>
<feature type="region of interest" description="Disordered" evidence="3">
    <location>
        <begin position="150"/>
        <end position="174"/>
    </location>
</feature>
<evidence type="ECO:0000256" key="2">
    <source>
        <dbReference type="SAM" id="Coils"/>
    </source>
</evidence>
<feature type="coiled-coil region" evidence="2">
    <location>
        <begin position="257"/>
        <end position="291"/>
    </location>
</feature>
<organism evidence="4 5">
    <name type="scientific">Hymenolepis diminuta</name>
    <name type="common">Rat tapeworm</name>
    <dbReference type="NCBI Taxonomy" id="6216"/>
    <lineage>
        <taxon>Eukaryota</taxon>
        <taxon>Metazoa</taxon>
        <taxon>Spiralia</taxon>
        <taxon>Lophotrochozoa</taxon>
        <taxon>Platyhelminthes</taxon>
        <taxon>Cestoda</taxon>
        <taxon>Eucestoda</taxon>
        <taxon>Cyclophyllidea</taxon>
        <taxon>Hymenolepididae</taxon>
        <taxon>Hymenolepis</taxon>
    </lineage>
</organism>
<evidence type="ECO:0000313" key="4">
    <source>
        <dbReference type="EMBL" id="VUZ45462.1"/>
    </source>
</evidence>
<feature type="coiled-coil region" evidence="2">
    <location>
        <begin position="370"/>
        <end position="433"/>
    </location>
</feature>